<dbReference type="InterPro" id="IPR007321">
    <property type="entry name" value="Transposase_28"/>
</dbReference>
<name>A0A4D6L7N3_VIGUN</name>
<feature type="coiled-coil region" evidence="1">
    <location>
        <begin position="366"/>
        <end position="431"/>
    </location>
</feature>
<keyword evidence="1" id="KW-0175">Coiled coil</keyword>
<proteinExistence type="predicted"/>
<dbReference type="EMBL" id="CP039346">
    <property type="protein sequence ID" value="QCD84486.1"/>
    <property type="molecule type" value="Genomic_DNA"/>
</dbReference>
<feature type="compositionally biased region" description="Polar residues" evidence="2">
    <location>
        <begin position="265"/>
        <end position="275"/>
    </location>
</feature>
<gene>
    <name evidence="4" type="ORF">DEO72_LG2g4840</name>
</gene>
<evidence type="ECO:0000256" key="1">
    <source>
        <dbReference type="SAM" id="Coils"/>
    </source>
</evidence>
<feature type="domain" description="Transposase (putative) gypsy type" evidence="3">
    <location>
        <begin position="75"/>
        <end position="137"/>
    </location>
</feature>
<dbReference type="Proteomes" id="UP000501690">
    <property type="component" value="Linkage Group LG2"/>
</dbReference>
<feature type="region of interest" description="Disordered" evidence="2">
    <location>
        <begin position="265"/>
        <end position="311"/>
    </location>
</feature>
<evidence type="ECO:0000256" key="2">
    <source>
        <dbReference type="SAM" id="MobiDB-lite"/>
    </source>
</evidence>
<evidence type="ECO:0000259" key="3">
    <source>
        <dbReference type="Pfam" id="PF04195"/>
    </source>
</evidence>
<evidence type="ECO:0000313" key="4">
    <source>
        <dbReference type="EMBL" id="QCD84486.1"/>
    </source>
</evidence>
<dbReference type="PANTHER" id="PTHR31099">
    <property type="entry name" value="OS06G0165300 PROTEIN"/>
    <property type="match status" value="1"/>
</dbReference>
<accession>A0A4D6L7N3</accession>
<protein>
    <submittedName>
        <fullName evidence="4">Growth arrest-specific protein 8</fullName>
    </submittedName>
</protein>
<dbReference type="AlphaFoldDB" id="A0A4D6L7N3"/>
<evidence type="ECO:0000313" key="5">
    <source>
        <dbReference type="Proteomes" id="UP000501690"/>
    </source>
</evidence>
<reference evidence="4 5" key="1">
    <citation type="submission" date="2019-04" db="EMBL/GenBank/DDBJ databases">
        <title>An improved genome assembly and genetic linkage map for asparagus bean, Vigna unguiculata ssp. sesquipedialis.</title>
        <authorList>
            <person name="Xia Q."/>
            <person name="Zhang R."/>
            <person name="Dong Y."/>
        </authorList>
    </citation>
    <scope>NUCLEOTIDE SEQUENCE [LARGE SCALE GENOMIC DNA]</scope>
    <source>
        <tissue evidence="4">Leaf</tissue>
    </source>
</reference>
<dbReference type="Pfam" id="PF04195">
    <property type="entry name" value="Transposase_28"/>
    <property type="match status" value="1"/>
</dbReference>
<dbReference type="PANTHER" id="PTHR31099:SF28">
    <property type="entry name" value="F5J5.12"/>
    <property type="match status" value="1"/>
</dbReference>
<keyword evidence="5" id="KW-1185">Reference proteome</keyword>
<organism evidence="4 5">
    <name type="scientific">Vigna unguiculata</name>
    <name type="common">Cowpea</name>
    <dbReference type="NCBI Taxonomy" id="3917"/>
    <lineage>
        <taxon>Eukaryota</taxon>
        <taxon>Viridiplantae</taxon>
        <taxon>Streptophyta</taxon>
        <taxon>Embryophyta</taxon>
        <taxon>Tracheophyta</taxon>
        <taxon>Spermatophyta</taxon>
        <taxon>Magnoliopsida</taxon>
        <taxon>eudicotyledons</taxon>
        <taxon>Gunneridae</taxon>
        <taxon>Pentapetalae</taxon>
        <taxon>rosids</taxon>
        <taxon>fabids</taxon>
        <taxon>Fabales</taxon>
        <taxon>Fabaceae</taxon>
        <taxon>Papilionoideae</taxon>
        <taxon>50 kb inversion clade</taxon>
        <taxon>NPAAA clade</taxon>
        <taxon>indigoferoid/millettioid clade</taxon>
        <taxon>Phaseoleae</taxon>
        <taxon>Vigna</taxon>
    </lineage>
</organism>
<sequence>MTSYDSQYPWASLSLKRECTSLCTAKRIKAFRDGQALCKDDEKDVMVGLCELDEPVCRDGTLPPIQRFTFIYATLFERLGFRLPFSDFEKDLLTMLNVAPAQLHPNSWGFVRAFQILCAGLDIIPTTPMFLYFFELKQSSPKQFWTSLNSVSGRGLLTLFQSSYKGGKGAFLKILAPEHNTALLEGFPLYWTRLPTPQGARQMEELTLTEREGCARLEGLEVVFDIHKILDLEYRKVDLKLFIERQMALSQKELLRRIKQQESNKVGTSLRTKGSSPKAIILESEQETTQSDPKLKRKRAEPLNLEASDSTDNVPLSALSLKKSRQLSLVQEGLLHNIHQVEASSLFLVGRLEASERKESKVVSDLAAANKEIEQLRVDLVDFAKLKKTLEDKEAELSVLEAEVDELKSKAESSSARCQVLEDEKEELVDQLCSTLKEGFQLALDQVKILHPDIDVSAADITKEIVDGQLVELS</sequence>